<accession>A0A8X8FKP6</accession>
<organism evidence="9 10">
    <name type="scientific">Stenotrophomonas lacuserhaii</name>
    <dbReference type="NCBI Taxonomy" id="2760084"/>
    <lineage>
        <taxon>Bacteria</taxon>
        <taxon>Pseudomonadati</taxon>
        <taxon>Pseudomonadota</taxon>
        <taxon>Gammaproteobacteria</taxon>
        <taxon>Lysobacterales</taxon>
        <taxon>Lysobacteraceae</taxon>
        <taxon>Stenotrophomonas</taxon>
    </lineage>
</organism>
<keyword evidence="1 6" id="KW-0645">Protease</keyword>
<keyword evidence="10" id="KW-1185">Reference proteome</keyword>
<dbReference type="PROSITE" id="PS00138">
    <property type="entry name" value="SUBTILASE_SER"/>
    <property type="match status" value="1"/>
</dbReference>
<dbReference type="Gene3D" id="2.40.128.130">
    <property type="entry name" value="Autotransporter beta-domain"/>
    <property type="match status" value="1"/>
</dbReference>
<dbReference type="InterPro" id="IPR011050">
    <property type="entry name" value="Pectin_lyase_fold/virulence"/>
</dbReference>
<dbReference type="Proteomes" id="UP000636938">
    <property type="component" value="Unassembled WGS sequence"/>
</dbReference>
<feature type="active site" description="Charge relay system" evidence="5 6">
    <location>
        <position position="446"/>
    </location>
</feature>
<dbReference type="InterPro" id="IPR036852">
    <property type="entry name" value="Peptidase_S8/S53_dom_sf"/>
</dbReference>
<dbReference type="PROSITE" id="PS51208">
    <property type="entry name" value="AUTOTRANSPORTER"/>
    <property type="match status" value="1"/>
</dbReference>
<dbReference type="CDD" id="cd04848">
    <property type="entry name" value="Peptidases_S8_Autotransporter_serine_protease_like"/>
    <property type="match status" value="1"/>
</dbReference>
<keyword evidence="4 6" id="KW-0720">Serine protease</keyword>
<dbReference type="GO" id="GO:0004252">
    <property type="term" value="F:serine-type endopeptidase activity"/>
    <property type="evidence" value="ECO:0007669"/>
    <property type="project" value="UniProtKB-UniRule"/>
</dbReference>
<feature type="active site" description="Charge relay system" evidence="5 6">
    <location>
        <position position="129"/>
    </location>
</feature>
<dbReference type="AlphaFoldDB" id="A0A8X8FKP6"/>
<dbReference type="RefSeq" id="WP_191769667.1">
    <property type="nucleotide sequence ID" value="NZ_JACSQS010000004.1"/>
</dbReference>
<gene>
    <name evidence="9" type="ORF">H9654_05540</name>
</gene>
<keyword evidence="2 7" id="KW-0732">Signal</keyword>
<evidence type="ECO:0000256" key="7">
    <source>
        <dbReference type="SAM" id="SignalP"/>
    </source>
</evidence>
<dbReference type="PROSITE" id="PS00137">
    <property type="entry name" value="SUBTILASE_HIS"/>
    <property type="match status" value="1"/>
</dbReference>
<name>A0A8X8FKP6_9GAMM</name>
<protein>
    <submittedName>
        <fullName evidence="9">Autotransporter domain-containing protein</fullName>
    </submittedName>
</protein>
<dbReference type="PROSITE" id="PS51892">
    <property type="entry name" value="SUBTILASE"/>
    <property type="match status" value="1"/>
</dbReference>
<dbReference type="GO" id="GO:0016485">
    <property type="term" value="P:protein processing"/>
    <property type="evidence" value="ECO:0007669"/>
    <property type="project" value="TreeGrafter"/>
</dbReference>
<dbReference type="Pfam" id="PF03797">
    <property type="entry name" value="Autotransporter"/>
    <property type="match status" value="1"/>
</dbReference>
<feature type="domain" description="Autotransporter" evidence="8">
    <location>
        <begin position="850"/>
        <end position="1129"/>
    </location>
</feature>
<dbReference type="PANTHER" id="PTHR42884:SF14">
    <property type="entry name" value="NEUROENDOCRINE CONVERTASE 1"/>
    <property type="match status" value="1"/>
</dbReference>
<keyword evidence="3 6" id="KW-0378">Hydrolase</keyword>
<dbReference type="InterPro" id="IPR034061">
    <property type="entry name" value="Peptidases_S8_Autotransporter"/>
</dbReference>
<comment type="caution">
    <text evidence="9">The sequence shown here is derived from an EMBL/GenBank/DDBJ whole genome shotgun (WGS) entry which is preliminary data.</text>
</comment>
<feature type="signal peptide" evidence="7">
    <location>
        <begin position="1"/>
        <end position="39"/>
    </location>
</feature>
<evidence type="ECO:0000256" key="6">
    <source>
        <dbReference type="PROSITE-ProRule" id="PRU01240"/>
    </source>
</evidence>
<dbReference type="InterPro" id="IPR000209">
    <property type="entry name" value="Peptidase_S8/S53_dom"/>
</dbReference>
<dbReference type="PRINTS" id="PR00723">
    <property type="entry name" value="SUBTILISIN"/>
</dbReference>
<dbReference type="InterPro" id="IPR023828">
    <property type="entry name" value="Peptidase_S8_Ser-AS"/>
</dbReference>
<dbReference type="SUPFAM" id="SSF103515">
    <property type="entry name" value="Autotransporter"/>
    <property type="match status" value="1"/>
</dbReference>
<sequence>MTRTTLFRTSSSSRRPLPSLLASAIAGSLLVAAAMPALAQPQDAPLDRYQQLRSVQAAAASVPSASVARSAATALAAAAETAPVMGNAGNRESWQTDEFQVDWGLAAMNADAAYARGLTGQGIRLGVFDSGSGLAHDEFAGKNHSSIRIADLLPDGTSCTNVNALWGPDACFASDGDVVALEAIGFDYGLTEEDIAFLIGAGAPYGLTFNTHGTHVSGTIAANRDGSGMHGVAFGADLAAAKLFFDSYVEWYLGTDNYYRQGAVFPQVGPSEDAFASMYSQMNAQGVRAINHSWGLGSEPETVEQFDEIYNHEGDRAYLDIFAEGSRQAGMIQVWAAGNSAAYNPSPEEAPLAGVYATLPRAFADIEPYWLAVVNLDQNLQLSDLSHRCGLAANWCLAAPGSDIISTSYGSEGLEGQLATDDNQNVLLDVLQRVPSYTYEQMSGTSMAAPHVTGALGLLFERFPYLDNAQVRDVLLTTATDLGAEGVDDVYGWGLVNLEKAIEGYGQLRVDTHVVMNTAAGGLKVWEGDAWDDWTNDIGGPGALTKSGNGWLRLSGDNSFNGAVLREGILELDGVNTLTAAVVVQGGQLRLNGSLVDTDLDVRGGSGLVAAGALLEGASLSINGGMLSFNGTQTGGSTVVGANGLLQGTGTLGDTRVAGIIAPGNSIGTLTIDGDYVQTASGVYLAELSPGGSSDLLRVSGTASLDGTLKALPEAGIYYLGEQFNVIQADGGVQGRFATTDFSAFSPFLQFGVGYGNNGINIEVTRGQLLASAATTANQRAVAGSADALGVDQGLPKPLTLLFPQQVGAALDGLSGELHAATPLALVESSRYVRDAALSRAVGARSPQDEGSQATGAWVQAIGGSGNLAGDANTARTRSNTSGLLVGIDRDIGGWQLGLLLGNGRTDTKQAQGRSAKARIDNTHVGLYAGHSWGAFGLRGGLGYSRHDIDSSRQVAFAGYGDALDASYEAKTKQAFIEAGYRFGGTQGGLEPYLQLARVEVDVDDVREQGGAAALTGRVADTATTVATAGVRFDKGLKAAFQQDAWLHVVGGVGYRRASGDRDGLAQLAFEGGSSFAVSGAPIADSAVVAELGLSAWLSPRQQLELGYNGQFGDESRDHGVNARWSVRF</sequence>
<reference evidence="9 10" key="1">
    <citation type="submission" date="2020-08" db="EMBL/GenBank/DDBJ databases">
        <title>A Genomic Blueprint of the Chicken Gut Microbiome.</title>
        <authorList>
            <person name="Gilroy R."/>
            <person name="Ravi A."/>
            <person name="Getino M."/>
            <person name="Pursley I."/>
            <person name="Horton D.L."/>
            <person name="Alikhan N.-F."/>
            <person name="Baker D."/>
            <person name="Gharbi K."/>
            <person name="Hall N."/>
            <person name="Watson M."/>
            <person name="Adriaenssens E.M."/>
            <person name="Foster-Nyarko E."/>
            <person name="Jarju S."/>
            <person name="Secka A."/>
            <person name="Antonio M."/>
            <person name="Oren A."/>
            <person name="Chaudhuri R."/>
            <person name="La Ragione R.M."/>
            <person name="Hildebrand F."/>
            <person name="Pallen M.J."/>
        </authorList>
    </citation>
    <scope>NUCLEOTIDE SEQUENCE [LARGE SCALE GENOMIC DNA]</scope>
    <source>
        <strain evidence="9 10">Sa5BUN4</strain>
    </source>
</reference>
<dbReference type="SMART" id="SM00869">
    <property type="entry name" value="Autotransporter"/>
    <property type="match status" value="1"/>
</dbReference>
<dbReference type="InterPro" id="IPR022398">
    <property type="entry name" value="Peptidase_S8_His-AS"/>
</dbReference>
<dbReference type="Pfam" id="PF00082">
    <property type="entry name" value="Peptidase_S8"/>
    <property type="match status" value="1"/>
</dbReference>
<comment type="similarity">
    <text evidence="6">Belongs to the peptidase S8 family.</text>
</comment>
<dbReference type="Gene3D" id="3.40.50.200">
    <property type="entry name" value="Peptidase S8/S53 domain"/>
    <property type="match status" value="1"/>
</dbReference>
<evidence type="ECO:0000256" key="5">
    <source>
        <dbReference type="PIRSR" id="PIRSR615500-1"/>
    </source>
</evidence>
<proteinExistence type="inferred from homology"/>
<feature type="chain" id="PRO_5036502451" evidence="7">
    <location>
        <begin position="40"/>
        <end position="1129"/>
    </location>
</feature>
<dbReference type="PANTHER" id="PTHR42884">
    <property type="entry name" value="PROPROTEIN CONVERTASE SUBTILISIN/KEXIN-RELATED"/>
    <property type="match status" value="1"/>
</dbReference>
<evidence type="ECO:0000313" key="9">
    <source>
        <dbReference type="EMBL" id="MBD7953668.1"/>
    </source>
</evidence>
<dbReference type="EMBL" id="JACSQS010000004">
    <property type="protein sequence ID" value="MBD7953668.1"/>
    <property type="molecule type" value="Genomic_DNA"/>
</dbReference>
<dbReference type="NCBIfam" id="TIGR01414">
    <property type="entry name" value="autotrans_barl"/>
    <property type="match status" value="1"/>
</dbReference>
<evidence type="ECO:0000256" key="1">
    <source>
        <dbReference type="ARBA" id="ARBA00022670"/>
    </source>
</evidence>
<dbReference type="SUPFAM" id="SSF51126">
    <property type="entry name" value="Pectin lyase-like"/>
    <property type="match status" value="1"/>
</dbReference>
<dbReference type="InterPro" id="IPR015500">
    <property type="entry name" value="Peptidase_S8_subtilisin-rel"/>
</dbReference>
<dbReference type="InterPro" id="IPR006315">
    <property type="entry name" value="OM_autotransptr_brl_dom"/>
</dbReference>
<evidence type="ECO:0000256" key="4">
    <source>
        <dbReference type="ARBA" id="ARBA00022825"/>
    </source>
</evidence>
<dbReference type="GO" id="GO:0005886">
    <property type="term" value="C:plasma membrane"/>
    <property type="evidence" value="ECO:0007669"/>
    <property type="project" value="TreeGrafter"/>
</dbReference>
<evidence type="ECO:0000256" key="3">
    <source>
        <dbReference type="ARBA" id="ARBA00022801"/>
    </source>
</evidence>
<dbReference type="GO" id="GO:0019867">
    <property type="term" value="C:outer membrane"/>
    <property type="evidence" value="ECO:0007669"/>
    <property type="project" value="InterPro"/>
</dbReference>
<feature type="active site" description="Charge relay system" evidence="5 6">
    <location>
        <position position="212"/>
    </location>
</feature>
<evidence type="ECO:0000259" key="8">
    <source>
        <dbReference type="PROSITE" id="PS51208"/>
    </source>
</evidence>
<dbReference type="InterPro" id="IPR005546">
    <property type="entry name" value="Autotransporte_beta"/>
</dbReference>
<evidence type="ECO:0000256" key="2">
    <source>
        <dbReference type="ARBA" id="ARBA00022729"/>
    </source>
</evidence>
<evidence type="ECO:0000313" key="10">
    <source>
        <dbReference type="Proteomes" id="UP000636938"/>
    </source>
</evidence>
<dbReference type="InterPro" id="IPR036709">
    <property type="entry name" value="Autotransporte_beta_dom_sf"/>
</dbReference>
<dbReference type="SUPFAM" id="SSF52743">
    <property type="entry name" value="Subtilisin-like"/>
    <property type="match status" value="1"/>
</dbReference>